<gene>
    <name evidence="5" type="ORF">AVDCRST_MAG75-888</name>
</gene>
<evidence type="ECO:0000256" key="3">
    <source>
        <dbReference type="ARBA" id="ARBA00022691"/>
    </source>
</evidence>
<dbReference type="Gene3D" id="3.40.50.150">
    <property type="entry name" value="Vaccinia Virus protein VP39"/>
    <property type="match status" value="1"/>
</dbReference>
<reference evidence="5" key="1">
    <citation type="submission" date="2020-02" db="EMBL/GenBank/DDBJ databases">
        <authorList>
            <person name="Meier V. D."/>
        </authorList>
    </citation>
    <scope>NUCLEOTIDE SEQUENCE</scope>
    <source>
        <strain evidence="5">AVDCRST_MAG75</strain>
    </source>
</reference>
<dbReference type="InterPro" id="IPR041698">
    <property type="entry name" value="Methyltransf_25"/>
</dbReference>
<dbReference type="CDD" id="cd02440">
    <property type="entry name" value="AdoMet_MTases"/>
    <property type="match status" value="1"/>
</dbReference>
<proteinExistence type="predicted"/>
<organism evidence="5">
    <name type="scientific">uncultured Propionibacteriaceae bacterium</name>
    <dbReference type="NCBI Taxonomy" id="257457"/>
    <lineage>
        <taxon>Bacteria</taxon>
        <taxon>Bacillati</taxon>
        <taxon>Actinomycetota</taxon>
        <taxon>Actinomycetes</taxon>
        <taxon>Propionibacteriales</taxon>
        <taxon>Propionibacteriaceae</taxon>
        <taxon>environmental samples</taxon>
    </lineage>
</organism>
<keyword evidence="2 5" id="KW-0808">Transferase</keyword>
<evidence type="ECO:0000259" key="4">
    <source>
        <dbReference type="Pfam" id="PF13649"/>
    </source>
</evidence>
<dbReference type="NCBIfam" id="NF004851">
    <property type="entry name" value="PRK06202.1"/>
    <property type="match status" value="1"/>
</dbReference>
<evidence type="ECO:0000313" key="5">
    <source>
        <dbReference type="EMBL" id="CAA9380181.1"/>
    </source>
</evidence>
<protein>
    <submittedName>
        <fullName evidence="5">Methyltransferase type 12</fullName>
    </submittedName>
</protein>
<dbReference type="PANTHER" id="PTHR43464:SF19">
    <property type="entry name" value="UBIQUINONE BIOSYNTHESIS O-METHYLTRANSFERASE, MITOCHONDRIAL"/>
    <property type="match status" value="1"/>
</dbReference>
<dbReference type="SUPFAM" id="SSF53335">
    <property type="entry name" value="S-adenosyl-L-methionine-dependent methyltransferases"/>
    <property type="match status" value="1"/>
</dbReference>
<keyword evidence="1 5" id="KW-0489">Methyltransferase</keyword>
<dbReference type="GO" id="GO:0032259">
    <property type="term" value="P:methylation"/>
    <property type="evidence" value="ECO:0007669"/>
    <property type="project" value="UniProtKB-KW"/>
</dbReference>
<dbReference type="EMBL" id="CADCUO010000057">
    <property type="protein sequence ID" value="CAA9380181.1"/>
    <property type="molecule type" value="Genomic_DNA"/>
</dbReference>
<evidence type="ECO:0000256" key="1">
    <source>
        <dbReference type="ARBA" id="ARBA00022603"/>
    </source>
</evidence>
<dbReference type="AlphaFoldDB" id="A0A6J4NA62"/>
<dbReference type="PANTHER" id="PTHR43464">
    <property type="entry name" value="METHYLTRANSFERASE"/>
    <property type="match status" value="1"/>
</dbReference>
<sequence length="235" mass="26052">MRTSRLTTREVQAHELMDDPACDPEALRRTYQQFRVVNRLVAGWRQVYTCRLRPIMSATTTTTVLDIGSGGGDVARALARWAGRDGLLLDITAIDPDARAHRFAKALPPTPSVTFRQSTSAQLVAAEARFDVVISNHVLHHLDGPDLARLVDDSLGLARRLIIHNDIARSRLAYAAYAVASRPFGRRSFISHDGLLSIRRSYRPAELASVVGPDWHVVEQFPYRILLLHPGSGTA</sequence>
<name>A0A6J4NA62_9ACTN</name>
<feature type="domain" description="Methyltransferase" evidence="4">
    <location>
        <begin position="64"/>
        <end position="152"/>
    </location>
</feature>
<dbReference type="InterPro" id="IPR029063">
    <property type="entry name" value="SAM-dependent_MTases_sf"/>
</dbReference>
<keyword evidence="3" id="KW-0949">S-adenosyl-L-methionine</keyword>
<dbReference type="Pfam" id="PF13649">
    <property type="entry name" value="Methyltransf_25"/>
    <property type="match status" value="1"/>
</dbReference>
<dbReference type="GO" id="GO:0008168">
    <property type="term" value="F:methyltransferase activity"/>
    <property type="evidence" value="ECO:0007669"/>
    <property type="project" value="UniProtKB-KW"/>
</dbReference>
<evidence type="ECO:0000256" key="2">
    <source>
        <dbReference type="ARBA" id="ARBA00022679"/>
    </source>
</evidence>
<accession>A0A6J4NA62</accession>